<comment type="caution">
    <text evidence="2">The sequence shown here is derived from an EMBL/GenBank/DDBJ whole genome shotgun (WGS) entry which is preliminary data.</text>
</comment>
<gene>
    <name evidence="2" type="ORF">Aco03nite_100290</name>
</gene>
<dbReference type="EMBL" id="BOMG01000131">
    <property type="protein sequence ID" value="GID61625.1"/>
    <property type="molecule type" value="Genomic_DNA"/>
</dbReference>
<sequence length="94" mass="10155">MSYLAAAPMLCTRNLARCAYPGLTSYSLDAVLTHTQLPVPDGRHRALPDALATAALLKRLLTDGAARHRWPRLSQLHQMAGGPAPATTHRVALF</sequence>
<dbReference type="Proteomes" id="UP000612282">
    <property type="component" value="Unassembled WGS sequence"/>
</dbReference>
<dbReference type="InterPro" id="IPR013520">
    <property type="entry name" value="Ribonucl_H"/>
</dbReference>
<keyword evidence="3" id="KW-1185">Reference proteome</keyword>
<dbReference type="InterPro" id="IPR036397">
    <property type="entry name" value="RNaseH_sf"/>
</dbReference>
<evidence type="ECO:0000313" key="2">
    <source>
        <dbReference type="EMBL" id="GID61625.1"/>
    </source>
</evidence>
<feature type="domain" description="Exonuclease" evidence="1">
    <location>
        <begin position="6"/>
        <end position="57"/>
    </location>
</feature>
<dbReference type="InterPro" id="IPR012337">
    <property type="entry name" value="RNaseH-like_sf"/>
</dbReference>
<dbReference type="SUPFAM" id="SSF53098">
    <property type="entry name" value="Ribonuclease H-like"/>
    <property type="match status" value="1"/>
</dbReference>
<evidence type="ECO:0000313" key="3">
    <source>
        <dbReference type="Proteomes" id="UP000612282"/>
    </source>
</evidence>
<organism evidence="2 3">
    <name type="scientific">Actinoplanes couchii</name>
    <dbReference type="NCBI Taxonomy" id="403638"/>
    <lineage>
        <taxon>Bacteria</taxon>
        <taxon>Bacillati</taxon>
        <taxon>Actinomycetota</taxon>
        <taxon>Actinomycetes</taxon>
        <taxon>Micromonosporales</taxon>
        <taxon>Micromonosporaceae</taxon>
        <taxon>Actinoplanes</taxon>
    </lineage>
</organism>
<proteinExistence type="predicted"/>
<accession>A0ABQ3XT29</accession>
<name>A0ABQ3XT29_9ACTN</name>
<dbReference type="Gene3D" id="3.30.420.10">
    <property type="entry name" value="Ribonuclease H-like superfamily/Ribonuclease H"/>
    <property type="match status" value="1"/>
</dbReference>
<dbReference type="RefSeq" id="WP_203809783.1">
    <property type="nucleotide sequence ID" value="NZ_BAAAQE010000002.1"/>
</dbReference>
<evidence type="ECO:0000259" key="1">
    <source>
        <dbReference type="Pfam" id="PF00929"/>
    </source>
</evidence>
<protein>
    <recommendedName>
        <fullName evidence="1">Exonuclease domain-containing protein</fullName>
    </recommendedName>
</protein>
<dbReference type="Pfam" id="PF00929">
    <property type="entry name" value="RNase_T"/>
    <property type="match status" value="1"/>
</dbReference>
<reference evidence="2 3" key="1">
    <citation type="submission" date="2021-01" db="EMBL/GenBank/DDBJ databases">
        <title>Whole genome shotgun sequence of Actinoplanes couchii NBRC 106145.</title>
        <authorList>
            <person name="Komaki H."/>
            <person name="Tamura T."/>
        </authorList>
    </citation>
    <scope>NUCLEOTIDE SEQUENCE [LARGE SCALE GENOMIC DNA]</scope>
    <source>
        <strain evidence="2 3">NBRC 106145</strain>
    </source>
</reference>